<feature type="repeat" description="TPR" evidence="3">
    <location>
        <begin position="75"/>
        <end position="108"/>
    </location>
</feature>
<evidence type="ECO:0000256" key="3">
    <source>
        <dbReference type="PROSITE-ProRule" id="PRU00339"/>
    </source>
</evidence>
<feature type="chain" id="PRO_5017440040" evidence="4">
    <location>
        <begin position="20"/>
        <end position="556"/>
    </location>
</feature>
<dbReference type="InterPro" id="IPR011990">
    <property type="entry name" value="TPR-like_helical_dom_sf"/>
</dbReference>
<dbReference type="AlphaFoldDB" id="A0A3A4R808"/>
<keyword evidence="1" id="KW-0677">Repeat</keyword>
<evidence type="ECO:0000256" key="2">
    <source>
        <dbReference type="ARBA" id="ARBA00022803"/>
    </source>
</evidence>
<dbReference type="Proteomes" id="UP000266426">
    <property type="component" value="Unassembled WGS sequence"/>
</dbReference>
<evidence type="ECO:0000313" key="7">
    <source>
        <dbReference type="Proteomes" id="UP000266426"/>
    </source>
</evidence>
<evidence type="ECO:0000256" key="4">
    <source>
        <dbReference type="SAM" id="SignalP"/>
    </source>
</evidence>
<dbReference type="InterPro" id="IPR039564">
    <property type="entry name" value="Peptidase_C39-like"/>
</dbReference>
<organism evidence="6 7">
    <name type="scientific">Candidatus Auribacter fodinae</name>
    <dbReference type="NCBI Taxonomy" id="2093366"/>
    <lineage>
        <taxon>Bacteria</taxon>
        <taxon>Pseudomonadati</taxon>
        <taxon>Candidatus Auribacterota</taxon>
        <taxon>Candidatus Auribacteria</taxon>
        <taxon>Candidatus Auribacterales</taxon>
        <taxon>Candidatus Auribacteraceae</taxon>
        <taxon>Candidatus Auribacter</taxon>
    </lineage>
</organism>
<keyword evidence="4" id="KW-0732">Signal</keyword>
<dbReference type="Pfam" id="PF13432">
    <property type="entry name" value="TPR_16"/>
    <property type="match status" value="1"/>
</dbReference>
<proteinExistence type="predicted"/>
<dbReference type="InterPro" id="IPR051685">
    <property type="entry name" value="Ycf3/AcsC/BcsC/TPR_MFPF"/>
</dbReference>
<sequence>MRKPNVFLLYICLSTTICALPLHTGVAQDAQRSLIKGSVDYIKTVLDSQILFKHGEFEKAESLLTSIVAANPNHLESWNMLGLIYLKRLNYALAENAFLRVIDIDPGFLPAYQGLASAEEALGKFDNALKNYLFFTNNFKGEKNDFVMFRIAELYTRFGKYYDAVPYYKELALNTASPFYPQASFYLKNINENMAQYQNRRKVINSVRHIVPQQNNCMPSAMASALIFWGEPVTVNELMPYLMDTQNGGFIIDMIDYARELGYRAILYKGTINDIIHWLDLEIPVIVTQVITSVDGTPITHLRTICGYDLVKESLYSSDSYQIPFYTFFPAWNKANNAMSVILPSHKSGLISENILKDLEYVARADRFYAQENYEKAYQYYVEAEIENDMNIDAQLGQAKSLLKLNRTDEAVVMLSSIVENNPSQQEAFFLLGVVHFNRQNRAKAFEYLKKCVEVDSKLIPEAHNFLGYLYIEKGEYTEGIEEFHRSLSLKPDFLYPHYNLARTYARLGNVNQSITHLKICLDEGVITMPEVLEDSFFDTIKNTPAFKNLEPKEEK</sequence>
<reference evidence="6 7" key="1">
    <citation type="journal article" date="2017" name="ISME J.">
        <title>Energy and carbon metabolisms in a deep terrestrial subsurface fluid microbial community.</title>
        <authorList>
            <person name="Momper L."/>
            <person name="Jungbluth S.P."/>
            <person name="Lee M.D."/>
            <person name="Amend J.P."/>
        </authorList>
    </citation>
    <scope>NUCLEOTIDE SEQUENCE [LARGE SCALE GENOMIC DNA]</scope>
    <source>
        <strain evidence="6">SURF_26</strain>
    </source>
</reference>
<feature type="domain" description="Peptidase C39-like" evidence="5">
    <location>
        <begin position="209"/>
        <end position="321"/>
    </location>
</feature>
<dbReference type="Pfam" id="PF13529">
    <property type="entry name" value="Peptidase_C39_2"/>
    <property type="match status" value="1"/>
</dbReference>
<feature type="signal peptide" evidence="4">
    <location>
        <begin position="1"/>
        <end position="19"/>
    </location>
</feature>
<dbReference type="SUPFAM" id="SSF48452">
    <property type="entry name" value="TPR-like"/>
    <property type="match status" value="2"/>
</dbReference>
<dbReference type="PANTHER" id="PTHR44943">
    <property type="entry name" value="CELLULOSE SYNTHASE OPERON PROTEIN C"/>
    <property type="match status" value="1"/>
</dbReference>
<comment type="caution">
    <text evidence="6">The sequence shown here is derived from an EMBL/GenBank/DDBJ whole genome shotgun (WGS) entry which is preliminary data.</text>
</comment>
<accession>A0A3A4R808</accession>
<feature type="repeat" description="TPR" evidence="3">
    <location>
        <begin position="426"/>
        <end position="459"/>
    </location>
</feature>
<dbReference type="EMBL" id="QZJZ01000077">
    <property type="protein sequence ID" value="RJP57641.1"/>
    <property type="molecule type" value="Genomic_DNA"/>
</dbReference>
<dbReference type="Pfam" id="PF14559">
    <property type="entry name" value="TPR_19"/>
    <property type="match status" value="1"/>
</dbReference>
<evidence type="ECO:0000259" key="5">
    <source>
        <dbReference type="Pfam" id="PF13529"/>
    </source>
</evidence>
<dbReference type="Gene3D" id="3.90.70.10">
    <property type="entry name" value="Cysteine proteinases"/>
    <property type="match status" value="1"/>
</dbReference>
<dbReference type="PROSITE" id="PS50293">
    <property type="entry name" value="TPR_REGION"/>
    <property type="match status" value="1"/>
</dbReference>
<dbReference type="Pfam" id="PF13414">
    <property type="entry name" value="TPR_11"/>
    <property type="match status" value="1"/>
</dbReference>
<evidence type="ECO:0000313" key="6">
    <source>
        <dbReference type="EMBL" id="RJP57641.1"/>
    </source>
</evidence>
<keyword evidence="2 3" id="KW-0802">TPR repeat</keyword>
<dbReference type="PANTHER" id="PTHR44943:SF8">
    <property type="entry name" value="TPR REPEAT-CONTAINING PROTEIN MJ0263"/>
    <property type="match status" value="1"/>
</dbReference>
<gene>
    <name evidence="6" type="ORF">C4541_09755</name>
</gene>
<dbReference type="NCBIfam" id="NF047558">
    <property type="entry name" value="TPR_END_plus"/>
    <property type="match status" value="1"/>
</dbReference>
<dbReference type="InterPro" id="IPR019734">
    <property type="entry name" value="TPR_rpt"/>
</dbReference>
<feature type="repeat" description="TPR" evidence="3">
    <location>
        <begin position="461"/>
        <end position="494"/>
    </location>
</feature>
<protein>
    <submittedName>
        <fullName evidence="6">Tetratricopeptide repeat protein</fullName>
    </submittedName>
</protein>
<name>A0A3A4R808_9BACT</name>
<evidence type="ECO:0000256" key="1">
    <source>
        <dbReference type="ARBA" id="ARBA00022737"/>
    </source>
</evidence>
<dbReference type="PROSITE" id="PS50005">
    <property type="entry name" value="TPR"/>
    <property type="match status" value="3"/>
</dbReference>
<dbReference type="SMART" id="SM00028">
    <property type="entry name" value="TPR"/>
    <property type="match status" value="5"/>
</dbReference>
<dbReference type="Gene3D" id="1.25.40.10">
    <property type="entry name" value="Tetratricopeptide repeat domain"/>
    <property type="match status" value="2"/>
</dbReference>